<dbReference type="KEGG" id="fls:GLV81_18115"/>
<keyword evidence="1" id="KW-0472">Membrane</keyword>
<feature type="transmembrane region" description="Helical" evidence="1">
    <location>
        <begin position="12"/>
        <end position="29"/>
    </location>
</feature>
<evidence type="ECO:0000313" key="3">
    <source>
        <dbReference type="Proteomes" id="UP000426027"/>
    </source>
</evidence>
<sequence>MKFYNWLLRYRFWLGLVALALAIFVNVYSGFWPSFVLYLLAVIAIASHFFIGPMRLIQEYIEAGDMEGAEKVLSMIWFPNLLYKPIRSAYYTLKGQMAMMRQDFKGAEEHMKRSEQLGMPMAEAEGANKLQLGMLAMQRGDLKQGENYIRAALRAGIPDADGAAMAYLQMCQIYMNKGDMRSLRAAKDMFRKAKEQKPTNKDVVEQIKKLNSYISRIPG</sequence>
<dbReference type="Proteomes" id="UP000426027">
    <property type="component" value="Chromosome"/>
</dbReference>
<dbReference type="AlphaFoldDB" id="A0A6I6GAB4"/>
<feature type="transmembrane region" description="Helical" evidence="1">
    <location>
        <begin position="35"/>
        <end position="51"/>
    </location>
</feature>
<dbReference type="RefSeq" id="WP_157480291.1">
    <property type="nucleotide sequence ID" value="NZ_CP046566.1"/>
</dbReference>
<evidence type="ECO:0000256" key="1">
    <source>
        <dbReference type="SAM" id="Phobius"/>
    </source>
</evidence>
<dbReference type="Gene3D" id="1.25.40.10">
    <property type="entry name" value="Tetratricopeptide repeat domain"/>
    <property type="match status" value="1"/>
</dbReference>
<gene>
    <name evidence="2" type="ORF">GLV81_18115</name>
</gene>
<keyword evidence="1" id="KW-1133">Transmembrane helix</keyword>
<reference evidence="2 3" key="1">
    <citation type="submission" date="2019-11" db="EMBL/GenBank/DDBJ databases">
        <authorList>
            <person name="Im W.T."/>
        </authorList>
    </citation>
    <scope>NUCLEOTIDE SEQUENCE [LARGE SCALE GENOMIC DNA]</scope>
    <source>
        <strain evidence="2 3">SB-02</strain>
    </source>
</reference>
<accession>A0A6I6GAB4</accession>
<protein>
    <recommendedName>
        <fullName evidence="4">Tetratricopeptide repeat protein</fullName>
    </recommendedName>
</protein>
<dbReference type="InterPro" id="IPR011990">
    <property type="entry name" value="TPR-like_helical_dom_sf"/>
</dbReference>
<proteinExistence type="predicted"/>
<dbReference type="EMBL" id="CP046566">
    <property type="protein sequence ID" value="QGW29776.1"/>
    <property type="molecule type" value="Genomic_DNA"/>
</dbReference>
<dbReference type="SUPFAM" id="SSF48452">
    <property type="entry name" value="TPR-like"/>
    <property type="match status" value="1"/>
</dbReference>
<name>A0A6I6GAB4_9BACT</name>
<organism evidence="2 3">
    <name type="scientific">Phnomibacter ginsenosidimutans</name>
    <dbReference type="NCBI Taxonomy" id="2676868"/>
    <lineage>
        <taxon>Bacteria</taxon>
        <taxon>Pseudomonadati</taxon>
        <taxon>Bacteroidota</taxon>
        <taxon>Chitinophagia</taxon>
        <taxon>Chitinophagales</taxon>
        <taxon>Chitinophagaceae</taxon>
        <taxon>Phnomibacter</taxon>
    </lineage>
</organism>
<evidence type="ECO:0000313" key="2">
    <source>
        <dbReference type="EMBL" id="QGW29776.1"/>
    </source>
</evidence>
<keyword evidence="3" id="KW-1185">Reference proteome</keyword>
<evidence type="ECO:0008006" key="4">
    <source>
        <dbReference type="Google" id="ProtNLM"/>
    </source>
</evidence>
<keyword evidence="1" id="KW-0812">Transmembrane</keyword>